<evidence type="ECO:0000313" key="3">
    <source>
        <dbReference type="Proteomes" id="UP000676885"/>
    </source>
</evidence>
<accession>A0A975M7F1</accession>
<feature type="region of interest" description="Disordered" evidence="1">
    <location>
        <begin position="1"/>
        <end position="29"/>
    </location>
</feature>
<name>A0A975M7F1_9MICC</name>
<dbReference type="RefSeq" id="WP_210230833.1">
    <property type="nucleotide sequence ID" value="NZ_CP076022.1"/>
</dbReference>
<dbReference type="Proteomes" id="UP000676885">
    <property type="component" value="Chromosome"/>
</dbReference>
<dbReference type="AlphaFoldDB" id="A0A975M7F1"/>
<dbReference type="KEGG" id="ajg:KKR91_06185"/>
<sequence length="76" mass="8038">MGSRQMEINAAQPAVPAYPTPAEGLPEPQSADPAVEAILEALGTLAETPVREHHAVYSALHDSLLAELNAEPSEEH</sequence>
<reference evidence="2 3" key="1">
    <citation type="submission" date="2021-05" db="EMBL/GenBank/DDBJ databases">
        <title>Novel species in genus Arthrobacter.</title>
        <authorList>
            <person name="Zhang G."/>
        </authorList>
    </citation>
    <scope>NUCLEOTIDE SEQUENCE [LARGE SCALE GENOMIC DNA]</scope>
    <source>
        <strain evidence="3">zg-ZUI227</strain>
    </source>
</reference>
<organism evidence="2 3">
    <name type="scientific">Arthrobacter jiangjiafuii</name>
    <dbReference type="NCBI Taxonomy" id="2817475"/>
    <lineage>
        <taxon>Bacteria</taxon>
        <taxon>Bacillati</taxon>
        <taxon>Actinomycetota</taxon>
        <taxon>Actinomycetes</taxon>
        <taxon>Micrococcales</taxon>
        <taxon>Micrococcaceae</taxon>
        <taxon>Arthrobacter</taxon>
    </lineage>
</organism>
<evidence type="ECO:0000313" key="2">
    <source>
        <dbReference type="EMBL" id="QWC11159.1"/>
    </source>
</evidence>
<dbReference type="EMBL" id="CP076022">
    <property type="protein sequence ID" value="QWC11159.1"/>
    <property type="molecule type" value="Genomic_DNA"/>
</dbReference>
<gene>
    <name evidence="2" type="ORF">KKR91_06185</name>
</gene>
<evidence type="ECO:0000256" key="1">
    <source>
        <dbReference type="SAM" id="MobiDB-lite"/>
    </source>
</evidence>
<proteinExistence type="predicted"/>
<keyword evidence="3" id="KW-1185">Reference proteome</keyword>
<protein>
    <submittedName>
        <fullName evidence="2">Uncharacterized protein</fullName>
    </submittedName>
</protein>